<accession>A0ACA9RX62</accession>
<keyword evidence="2" id="KW-1185">Reference proteome</keyword>
<dbReference type="Proteomes" id="UP000789920">
    <property type="component" value="Unassembled WGS sequence"/>
</dbReference>
<evidence type="ECO:0000313" key="1">
    <source>
        <dbReference type="EMBL" id="CAG8815352.1"/>
    </source>
</evidence>
<dbReference type="EMBL" id="CAJVQC010077203">
    <property type="protein sequence ID" value="CAG8815352.1"/>
    <property type="molecule type" value="Genomic_DNA"/>
</dbReference>
<comment type="caution">
    <text evidence="1">The sequence shown here is derived from an EMBL/GenBank/DDBJ whole genome shotgun (WGS) entry which is preliminary data.</text>
</comment>
<gene>
    <name evidence="1" type="ORF">RPERSI_LOCUS24201</name>
</gene>
<name>A0ACA9RX62_9GLOM</name>
<sequence>RRDTELAKKAELAKKGLTLTSKARRKTRQKKRIKVIKESTEVEMQKPPQLELEEPQSYQDEPLPWERKEYLKYGLYSIDLKLNDHQKSLKGKDKVKTSMEIFPLPIQYGQFLIKDQRNFCIPWDIMTAHKQGLLQRGFKQIKT</sequence>
<evidence type="ECO:0000313" key="2">
    <source>
        <dbReference type="Proteomes" id="UP000789920"/>
    </source>
</evidence>
<proteinExistence type="predicted"/>
<feature type="non-terminal residue" evidence="1">
    <location>
        <position position="1"/>
    </location>
</feature>
<protein>
    <submittedName>
        <fullName evidence="1">12944_t:CDS:1</fullName>
    </submittedName>
</protein>
<reference evidence="1" key="1">
    <citation type="submission" date="2021-06" db="EMBL/GenBank/DDBJ databases">
        <authorList>
            <person name="Kallberg Y."/>
            <person name="Tangrot J."/>
            <person name="Rosling A."/>
        </authorList>
    </citation>
    <scope>NUCLEOTIDE SEQUENCE</scope>
    <source>
        <strain evidence="1">MA461A</strain>
    </source>
</reference>
<organism evidence="1 2">
    <name type="scientific">Racocetra persica</name>
    <dbReference type="NCBI Taxonomy" id="160502"/>
    <lineage>
        <taxon>Eukaryota</taxon>
        <taxon>Fungi</taxon>
        <taxon>Fungi incertae sedis</taxon>
        <taxon>Mucoromycota</taxon>
        <taxon>Glomeromycotina</taxon>
        <taxon>Glomeromycetes</taxon>
        <taxon>Diversisporales</taxon>
        <taxon>Gigasporaceae</taxon>
        <taxon>Racocetra</taxon>
    </lineage>
</organism>
<feature type="non-terminal residue" evidence="1">
    <location>
        <position position="143"/>
    </location>
</feature>